<evidence type="ECO:0000259" key="3">
    <source>
        <dbReference type="Pfam" id="PF13579"/>
    </source>
</evidence>
<dbReference type="Pfam" id="PF13692">
    <property type="entry name" value="Glyco_trans_1_4"/>
    <property type="match status" value="1"/>
</dbReference>
<protein>
    <submittedName>
        <fullName evidence="4">Glycosyltransferase</fullName>
        <ecNumber evidence="4">2.4.-.-</ecNumber>
    </submittedName>
</protein>
<dbReference type="Pfam" id="PF13579">
    <property type="entry name" value="Glyco_trans_4_4"/>
    <property type="match status" value="1"/>
</dbReference>
<dbReference type="EC" id="2.4.-.-" evidence="4"/>
<dbReference type="RefSeq" id="WP_271694820.1">
    <property type="nucleotide sequence ID" value="NZ_CP116394.1"/>
</dbReference>
<dbReference type="InterPro" id="IPR028098">
    <property type="entry name" value="Glyco_trans_4-like_N"/>
</dbReference>
<accession>A0AB38XRK8</accession>
<organism evidence="4 5">
    <name type="scientific">Winkia neuii subsp. anitrata</name>
    <dbReference type="NCBI Taxonomy" id="29318"/>
    <lineage>
        <taxon>Bacteria</taxon>
        <taxon>Bacillati</taxon>
        <taxon>Actinomycetota</taxon>
        <taxon>Actinomycetes</taxon>
        <taxon>Actinomycetales</taxon>
        <taxon>Actinomycetaceae</taxon>
        <taxon>Winkia</taxon>
    </lineage>
</organism>
<dbReference type="Proteomes" id="UP001211044">
    <property type="component" value="Chromosome"/>
</dbReference>
<dbReference type="AlphaFoldDB" id="A0AB38XRK8"/>
<sequence>MRILQLMARAGGGVPAHVRQIVDLLTDAGHSVLVAGPADTVCRYPDRAEVEIGSSPSKDDLRAIRKISQLAAEFDVVHAHGLRAGALACLADTGAAKVVVTLHNKPVGSRAVRLVGSVLLRIIAAKADTVLGVSPDLVEWATSAHAQRSELALVPAPSRGIGKAQRFLDATGLGNTPIILQVARLSVQKGLDLFLAALHRVNVPYQAVIIGDGPEHSRLEKLAEGTDVHFLGRRDDIADALAAASVFVSTAVWEGQPVAIQEALIAGVPVVATDVGGTSVVTGKDGALLVPRDPEQIAEAITSLLQDAAKRASAAKRARAAASRLPSPAQVLDSLLRIYSLNRSAPRRAER</sequence>
<dbReference type="KEGG" id="wne:PIG85_04865"/>
<dbReference type="PANTHER" id="PTHR45947:SF3">
    <property type="entry name" value="SULFOQUINOVOSYL TRANSFERASE SQD2"/>
    <property type="match status" value="1"/>
</dbReference>
<evidence type="ECO:0000256" key="2">
    <source>
        <dbReference type="ARBA" id="ARBA00022679"/>
    </source>
</evidence>
<dbReference type="EMBL" id="CP116394">
    <property type="protein sequence ID" value="WCE46980.1"/>
    <property type="molecule type" value="Genomic_DNA"/>
</dbReference>
<dbReference type="InterPro" id="IPR050194">
    <property type="entry name" value="Glycosyltransferase_grp1"/>
</dbReference>
<gene>
    <name evidence="4" type="ORF">PIG85_04865</name>
</gene>
<evidence type="ECO:0000313" key="5">
    <source>
        <dbReference type="Proteomes" id="UP001211044"/>
    </source>
</evidence>
<keyword evidence="1 4" id="KW-0328">Glycosyltransferase</keyword>
<dbReference type="PANTHER" id="PTHR45947">
    <property type="entry name" value="SULFOQUINOVOSYL TRANSFERASE SQD2"/>
    <property type="match status" value="1"/>
</dbReference>
<name>A0AB38XRK8_9ACTO</name>
<proteinExistence type="predicted"/>
<evidence type="ECO:0000313" key="4">
    <source>
        <dbReference type="EMBL" id="WCE46980.1"/>
    </source>
</evidence>
<dbReference type="GO" id="GO:0016758">
    <property type="term" value="F:hexosyltransferase activity"/>
    <property type="evidence" value="ECO:0007669"/>
    <property type="project" value="TreeGrafter"/>
</dbReference>
<reference evidence="4" key="1">
    <citation type="submission" date="2023-01" db="EMBL/GenBank/DDBJ databases">
        <title>Comparative Genomic Analysis of the Clinically-Derived Winkia Strain NY0527 Provides Evidence into the Taxonomic Reassignment of Winkia neuii and Characterizes Their Virulence Traits.</title>
        <authorList>
            <person name="Cai X."/>
            <person name="Peng Y."/>
            <person name="Li M."/>
            <person name="Qiu Y."/>
            <person name="Wang Y."/>
            <person name="Xu L."/>
            <person name="Hou Q."/>
        </authorList>
    </citation>
    <scope>NUCLEOTIDE SEQUENCE</scope>
    <source>
        <strain evidence="4">NY0527</strain>
    </source>
</reference>
<dbReference type="SUPFAM" id="SSF53756">
    <property type="entry name" value="UDP-Glycosyltransferase/glycogen phosphorylase"/>
    <property type="match status" value="1"/>
</dbReference>
<keyword evidence="2 4" id="KW-0808">Transferase</keyword>
<feature type="domain" description="Glycosyltransferase subfamily 4-like N-terminal" evidence="3">
    <location>
        <begin position="12"/>
        <end position="155"/>
    </location>
</feature>
<dbReference type="GO" id="GO:1901137">
    <property type="term" value="P:carbohydrate derivative biosynthetic process"/>
    <property type="evidence" value="ECO:0007669"/>
    <property type="project" value="UniProtKB-ARBA"/>
</dbReference>
<evidence type="ECO:0000256" key="1">
    <source>
        <dbReference type="ARBA" id="ARBA00022676"/>
    </source>
</evidence>
<dbReference type="Gene3D" id="3.40.50.2000">
    <property type="entry name" value="Glycogen Phosphorylase B"/>
    <property type="match status" value="2"/>
</dbReference>